<dbReference type="AlphaFoldDB" id="A0A2N3IEP2"/>
<dbReference type="PROSITE" id="PS50828">
    <property type="entry name" value="SMR"/>
    <property type="match status" value="1"/>
</dbReference>
<evidence type="ECO:0000259" key="2">
    <source>
        <dbReference type="PROSITE" id="PS50828"/>
    </source>
</evidence>
<reference evidence="3 4" key="1">
    <citation type="journal article" date="2017" name="Front. Microbiol.">
        <title>Labilibaculum manganireducens gen. nov., sp. nov. and Labilibaculum filiforme sp. nov., Novel Bacteroidetes Isolated from Subsurface Sediments of the Baltic Sea.</title>
        <authorList>
            <person name="Vandieken V."/>
            <person name="Marshall I.P."/>
            <person name="Niemann H."/>
            <person name="Engelen B."/>
            <person name="Cypionka H."/>
        </authorList>
    </citation>
    <scope>NUCLEOTIDE SEQUENCE [LARGE SCALE GENOMIC DNA]</scope>
    <source>
        <strain evidence="3 4">59.10-2M</strain>
    </source>
</reference>
<dbReference type="InterPro" id="IPR002625">
    <property type="entry name" value="Smr_dom"/>
</dbReference>
<feature type="compositionally biased region" description="Basic and acidic residues" evidence="1">
    <location>
        <begin position="230"/>
        <end position="239"/>
    </location>
</feature>
<evidence type="ECO:0000256" key="1">
    <source>
        <dbReference type="SAM" id="MobiDB-lite"/>
    </source>
</evidence>
<dbReference type="Gene3D" id="2.60.40.1600">
    <property type="entry name" value="Smr-associated-like"/>
    <property type="match status" value="1"/>
</dbReference>
<sequence length="342" mass="38698">MQINTGDKVRFLNETGGGIVTRIIDAKTVMVLNDEDEFEIPSLKTNLVVIESVNTGTSPQSKQSNSSSSGSSLPSKKQALFVEKEEVYAAFAPKEPATQSESPLELFLINDTNQILLYTFCDEKGNGLEGITAGTLDPKSKILLSEYEIKDLNVLTCCHFQIIFYQQGKCSPKKPLDRTLKIQAVKFHKSSSYKDTAYFHQEVILYKLTGENLEQKIKELSNKDFQQAIREKEDSEKVKPTPKNNNSDDNLIEVDLHINALIDSVTGLSNADILEFQLNKFHEVLRQNQYEKGKKIVFIHGIGNGTLKQHVHNELKRKYRKHYSQDASFKEYGWGATMVTIR</sequence>
<dbReference type="Pfam" id="PF09640">
    <property type="entry name" value="DUF2027"/>
    <property type="match status" value="1"/>
</dbReference>
<feature type="region of interest" description="Disordered" evidence="1">
    <location>
        <begin position="230"/>
        <end position="249"/>
    </location>
</feature>
<dbReference type="InterPro" id="IPR036063">
    <property type="entry name" value="Smr_dom_sf"/>
</dbReference>
<keyword evidence="4" id="KW-1185">Reference proteome</keyword>
<dbReference type="SUPFAM" id="SSF158949">
    <property type="entry name" value="Smr-associated domain-like"/>
    <property type="match status" value="1"/>
</dbReference>
<dbReference type="InterPro" id="IPR036781">
    <property type="entry name" value="Smr_assoc-like_sf"/>
</dbReference>
<gene>
    <name evidence="3" type="ORF">BZG01_03380</name>
</gene>
<dbReference type="InterPro" id="IPR018598">
    <property type="entry name" value="DUF2027"/>
</dbReference>
<accession>A0A2N3IEP2</accession>
<name>A0A2N3IEP2_9BACT</name>
<dbReference type="Proteomes" id="UP000233618">
    <property type="component" value="Unassembled WGS sequence"/>
</dbReference>
<protein>
    <recommendedName>
        <fullName evidence="2">Smr domain-containing protein</fullName>
    </recommendedName>
</protein>
<proteinExistence type="predicted"/>
<organism evidence="3 4">
    <name type="scientific">Labilibaculum manganireducens</name>
    <dbReference type="NCBI Taxonomy" id="1940525"/>
    <lineage>
        <taxon>Bacteria</taxon>
        <taxon>Pseudomonadati</taxon>
        <taxon>Bacteroidota</taxon>
        <taxon>Bacteroidia</taxon>
        <taxon>Marinilabiliales</taxon>
        <taxon>Marinifilaceae</taxon>
        <taxon>Labilibaculum</taxon>
    </lineage>
</organism>
<dbReference type="Gene3D" id="3.30.1370.110">
    <property type="match status" value="1"/>
</dbReference>
<dbReference type="Pfam" id="PF01713">
    <property type="entry name" value="Smr"/>
    <property type="match status" value="1"/>
</dbReference>
<feature type="compositionally biased region" description="Low complexity" evidence="1">
    <location>
        <begin position="58"/>
        <end position="74"/>
    </location>
</feature>
<feature type="region of interest" description="Disordered" evidence="1">
    <location>
        <begin position="55"/>
        <end position="74"/>
    </location>
</feature>
<comment type="caution">
    <text evidence="3">The sequence shown here is derived from an EMBL/GenBank/DDBJ whole genome shotgun (WGS) entry which is preliminary data.</text>
</comment>
<dbReference type="RefSeq" id="WP_101308418.1">
    <property type="nucleotide sequence ID" value="NZ_MVDE01000003.1"/>
</dbReference>
<feature type="domain" description="Smr" evidence="2">
    <location>
        <begin position="272"/>
        <end position="342"/>
    </location>
</feature>
<evidence type="ECO:0000313" key="4">
    <source>
        <dbReference type="Proteomes" id="UP000233618"/>
    </source>
</evidence>
<dbReference type="EMBL" id="MVDE01000003">
    <property type="protein sequence ID" value="PKQ68769.1"/>
    <property type="molecule type" value="Genomic_DNA"/>
</dbReference>
<evidence type="ECO:0000313" key="3">
    <source>
        <dbReference type="EMBL" id="PKQ68769.1"/>
    </source>
</evidence>